<keyword evidence="2" id="KW-0238">DNA-binding</keyword>
<dbReference type="InterPro" id="IPR009057">
    <property type="entry name" value="Homeodomain-like_sf"/>
</dbReference>
<dbReference type="Proteomes" id="UP001232245">
    <property type="component" value="Unassembled WGS sequence"/>
</dbReference>
<evidence type="ECO:0000313" key="5">
    <source>
        <dbReference type="EMBL" id="MDQ0226180.1"/>
    </source>
</evidence>
<dbReference type="SUPFAM" id="SSF51215">
    <property type="entry name" value="Regulatory protein AraC"/>
    <property type="match status" value="1"/>
</dbReference>
<dbReference type="InterPro" id="IPR014710">
    <property type="entry name" value="RmlC-like_jellyroll"/>
</dbReference>
<sequence length="282" mass="33376">MKEEVLRVKHRIKGKDDYSFDFHSHPEYEIYFFHKGSCRYLIHNKIYDLEPGDILLMDGLTMHRPNFDPNMDYVRSLLHFSPEWIKGLLEELGCMYLIEVFQKLHHCLIRTNESEQSKKLEGLIYQLSELKNKTDDHDELAETEMKVLFIQILIKVYQLGQLVSLKIPNQKGDKIEHAENIANYIQHNYMKKLTLITIAEALNLSKSYVSHVFKEMTGYTVMEYVMGCRLTQVKYLLEMEPNKAIHEIAYECGFESASHFSRYFNEKIGVTAREYRKMRLQS</sequence>
<gene>
    <name evidence="5" type="ORF">J2S02_002525</name>
</gene>
<dbReference type="PROSITE" id="PS01124">
    <property type="entry name" value="HTH_ARAC_FAMILY_2"/>
    <property type="match status" value="1"/>
</dbReference>
<dbReference type="PRINTS" id="PR00032">
    <property type="entry name" value="HTHARAC"/>
</dbReference>
<keyword evidence="1" id="KW-0805">Transcription regulation</keyword>
<dbReference type="RefSeq" id="WP_174880677.1">
    <property type="nucleotide sequence ID" value="NZ_CADEPK010000228.1"/>
</dbReference>
<evidence type="ECO:0000256" key="3">
    <source>
        <dbReference type="ARBA" id="ARBA00023163"/>
    </source>
</evidence>
<dbReference type="InterPro" id="IPR003313">
    <property type="entry name" value="AraC-bd"/>
</dbReference>
<dbReference type="Pfam" id="PF12833">
    <property type="entry name" value="HTH_18"/>
    <property type="match status" value="1"/>
</dbReference>
<accession>A0ABT9Z1R9</accession>
<dbReference type="Pfam" id="PF02311">
    <property type="entry name" value="AraC_binding"/>
    <property type="match status" value="1"/>
</dbReference>
<dbReference type="PANTHER" id="PTHR43280:SF28">
    <property type="entry name" value="HTH-TYPE TRANSCRIPTIONAL ACTIVATOR RHAS"/>
    <property type="match status" value="1"/>
</dbReference>
<dbReference type="InterPro" id="IPR020449">
    <property type="entry name" value="Tscrpt_reg_AraC-type_HTH"/>
</dbReference>
<reference evidence="5 6" key="1">
    <citation type="submission" date="2023-07" db="EMBL/GenBank/DDBJ databases">
        <title>Genomic Encyclopedia of Type Strains, Phase IV (KMG-IV): sequencing the most valuable type-strain genomes for metagenomic binning, comparative biology and taxonomic classification.</title>
        <authorList>
            <person name="Goeker M."/>
        </authorList>
    </citation>
    <scope>NUCLEOTIDE SEQUENCE [LARGE SCALE GENOMIC DNA]</scope>
    <source>
        <strain evidence="5 6">DSM 17723</strain>
    </source>
</reference>
<dbReference type="InterPro" id="IPR018060">
    <property type="entry name" value="HTH_AraC"/>
</dbReference>
<dbReference type="InterPro" id="IPR018062">
    <property type="entry name" value="HTH_AraC-typ_CS"/>
</dbReference>
<evidence type="ECO:0000313" key="6">
    <source>
        <dbReference type="Proteomes" id="UP001232245"/>
    </source>
</evidence>
<feature type="domain" description="HTH araC/xylS-type" evidence="4">
    <location>
        <begin position="179"/>
        <end position="278"/>
    </location>
</feature>
<dbReference type="PROSITE" id="PS00041">
    <property type="entry name" value="HTH_ARAC_FAMILY_1"/>
    <property type="match status" value="1"/>
</dbReference>
<proteinExistence type="predicted"/>
<dbReference type="InterPro" id="IPR037923">
    <property type="entry name" value="HTH-like"/>
</dbReference>
<evidence type="ECO:0000259" key="4">
    <source>
        <dbReference type="PROSITE" id="PS01124"/>
    </source>
</evidence>
<keyword evidence="3" id="KW-0804">Transcription</keyword>
<protein>
    <submittedName>
        <fullName evidence="5">AraC-like DNA-binding protein</fullName>
    </submittedName>
</protein>
<dbReference type="Gene3D" id="1.10.10.60">
    <property type="entry name" value="Homeodomain-like"/>
    <property type="match status" value="2"/>
</dbReference>
<dbReference type="Gene3D" id="2.60.120.10">
    <property type="entry name" value="Jelly Rolls"/>
    <property type="match status" value="1"/>
</dbReference>
<dbReference type="SUPFAM" id="SSF46689">
    <property type="entry name" value="Homeodomain-like"/>
    <property type="match status" value="2"/>
</dbReference>
<dbReference type="EMBL" id="JAUSTZ010000004">
    <property type="protein sequence ID" value="MDQ0226180.1"/>
    <property type="molecule type" value="Genomic_DNA"/>
</dbReference>
<name>A0ABT9Z1R9_9BACI</name>
<evidence type="ECO:0000256" key="2">
    <source>
        <dbReference type="ARBA" id="ARBA00023125"/>
    </source>
</evidence>
<dbReference type="PANTHER" id="PTHR43280">
    <property type="entry name" value="ARAC-FAMILY TRANSCRIPTIONAL REGULATOR"/>
    <property type="match status" value="1"/>
</dbReference>
<comment type="caution">
    <text evidence="5">The sequence shown here is derived from an EMBL/GenBank/DDBJ whole genome shotgun (WGS) entry which is preliminary data.</text>
</comment>
<dbReference type="SMART" id="SM00342">
    <property type="entry name" value="HTH_ARAC"/>
    <property type="match status" value="1"/>
</dbReference>
<organism evidence="5 6">
    <name type="scientific">Metabacillus niabensis</name>
    <dbReference type="NCBI Taxonomy" id="324854"/>
    <lineage>
        <taxon>Bacteria</taxon>
        <taxon>Bacillati</taxon>
        <taxon>Bacillota</taxon>
        <taxon>Bacilli</taxon>
        <taxon>Bacillales</taxon>
        <taxon>Bacillaceae</taxon>
        <taxon>Metabacillus</taxon>
    </lineage>
</organism>
<keyword evidence="6" id="KW-1185">Reference proteome</keyword>
<evidence type="ECO:0000256" key="1">
    <source>
        <dbReference type="ARBA" id="ARBA00023015"/>
    </source>
</evidence>